<accession>A0A3N5CDZ7</accession>
<dbReference type="Gene3D" id="3.40.50.300">
    <property type="entry name" value="P-loop containing nucleotide triphosphate hydrolases"/>
    <property type="match status" value="1"/>
</dbReference>
<dbReference type="GO" id="GO:0005524">
    <property type="term" value="F:ATP binding"/>
    <property type="evidence" value="ECO:0007669"/>
    <property type="project" value="UniProtKB-UniRule"/>
</dbReference>
<sequence length="203" mass="23599">MSIIIGLTGSIATGKSTVSKMFKEWDIPVVDADQIARDVVKPGWPAYEKIVDYFGEQVLFEDRTINRKKLGEIVFQNEEERKKLNGFIHPEIRKEMLRQRDYYIQLGEQAVVLDIPLLFESELFDYVDKVLVVYVDPETQMERLMERDQSSREDAKSRIDAQIPITEKKERSDAIVDNTGTIANSQEQLEHILKKWGIEHKNL</sequence>
<keyword evidence="3 5" id="KW-0067">ATP-binding</keyword>
<evidence type="ECO:0000256" key="1">
    <source>
        <dbReference type="ARBA" id="ARBA00009018"/>
    </source>
</evidence>
<dbReference type="PROSITE" id="PS51219">
    <property type="entry name" value="DPCK"/>
    <property type="match status" value="1"/>
</dbReference>
<evidence type="ECO:0000256" key="5">
    <source>
        <dbReference type="HAMAP-Rule" id="MF_00376"/>
    </source>
</evidence>
<dbReference type="HAMAP" id="MF_00376">
    <property type="entry name" value="Dephospho_CoA_kinase"/>
    <property type="match status" value="1"/>
</dbReference>
<dbReference type="Pfam" id="PF01121">
    <property type="entry name" value="CoaE"/>
    <property type="match status" value="1"/>
</dbReference>
<organism evidence="7 8">
    <name type="scientific">Aquisalibacillus elongatus</name>
    <dbReference type="NCBI Taxonomy" id="485577"/>
    <lineage>
        <taxon>Bacteria</taxon>
        <taxon>Bacillati</taxon>
        <taxon>Bacillota</taxon>
        <taxon>Bacilli</taxon>
        <taxon>Bacillales</taxon>
        <taxon>Bacillaceae</taxon>
        <taxon>Aquisalibacillus</taxon>
    </lineage>
</organism>
<dbReference type="GO" id="GO:0015937">
    <property type="term" value="P:coenzyme A biosynthetic process"/>
    <property type="evidence" value="ECO:0007669"/>
    <property type="project" value="UniProtKB-UniRule"/>
</dbReference>
<evidence type="ECO:0000256" key="2">
    <source>
        <dbReference type="ARBA" id="ARBA00022741"/>
    </source>
</evidence>
<proteinExistence type="inferred from homology"/>
<comment type="catalytic activity">
    <reaction evidence="5">
        <text>3'-dephospho-CoA + ATP = ADP + CoA + H(+)</text>
        <dbReference type="Rhea" id="RHEA:18245"/>
        <dbReference type="ChEBI" id="CHEBI:15378"/>
        <dbReference type="ChEBI" id="CHEBI:30616"/>
        <dbReference type="ChEBI" id="CHEBI:57287"/>
        <dbReference type="ChEBI" id="CHEBI:57328"/>
        <dbReference type="ChEBI" id="CHEBI:456216"/>
        <dbReference type="EC" id="2.7.1.24"/>
    </reaction>
</comment>
<comment type="caution">
    <text evidence="7">The sequence shown here is derived from an EMBL/GenBank/DDBJ whole genome shotgun (WGS) entry which is preliminary data.</text>
</comment>
<keyword evidence="5 7" id="KW-0418">Kinase</keyword>
<comment type="similarity">
    <text evidence="1 5">Belongs to the CoaE family.</text>
</comment>
<evidence type="ECO:0000256" key="6">
    <source>
        <dbReference type="NCBIfam" id="TIGR00152"/>
    </source>
</evidence>
<dbReference type="RefSeq" id="WP_124219057.1">
    <property type="nucleotide sequence ID" value="NZ_RKRF01000007.1"/>
</dbReference>
<dbReference type="OrthoDB" id="9812943at2"/>
<evidence type="ECO:0000256" key="4">
    <source>
        <dbReference type="ARBA" id="ARBA00022993"/>
    </source>
</evidence>
<comment type="subcellular location">
    <subcellularLocation>
        <location evidence="5">Cytoplasm</location>
    </subcellularLocation>
</comment>
<dbReference type="PANTHER" id="PTHR10695">
    <property type="entry name" value="DEPHOSPHO-COA KINASE-RELATED"/>
    <property type="match status" value="1"/>
</dbReference>
<dbReference type="AlphaFoldDB" id="A0A3N5CDZ7"/>
<name>A0A3N5CDZ7_9BACI</name>
<dbReference type="CDD" id="cd02022">
    <property type="entry name" value="DPCK"/>
    <property type="match status" value="1"/>
</dbReference>
<evidence type="ECO:0000313" key="8">
    <source>
        <dbReference type="Proteomes" id="UP000276443"/>
    </source>
</evidence>
<evidence type="ECO:0000313" key="7">
    <source>
        <dbReference type="EMBL" id="RPF55391.1"/>
    </source>
</evidence>
<dbReference type="InterPro" id="IPR001977">
    <property type="entry name" value="Depp_CoAkinase"/>
</dbReference>
<keyword evidence="5" id="KW-0808">Transferase</keyword>
<feature type="binding site" evidence="5">
    <location>
        <begin position="12"/>
        <end position="17"/>
    </location>
    <ligand>
        <name>ATP</name>
        <dbReference type="ChEBI" id="CHEBI:30616"/>
    </ligand>
</feature>
<dbReference type="GO" id="GO:0004140">
    <property type="term" value="F:dephospho-CoA kinase activity"/>
    <property type="evidence" value="ECO:0007669"/>
    <property type="project" value="UniProtKB-UniRule"/>
</dbReference>
<comment type="function">
    <text evidence="5">Catalyzes the phosphorylation of the 3'-hydroxyl group of dephosphocoenzyme A to form coenzyme A.</text>
</comment>
<dbReference type="SUPFAM" id="SSF52540">
    <property type="entry name" value="P-loop containing nucleoside triphosphate hydrolases"/>
    <property type="match status" value="1"/>
</dbReference>
<dbReference type="FunFam" id="3.40.50.300:FF:000485">
    <property type="entry name" value="Dephospho-CoA kinase CAB5"/>
    <property type="match status" value="1"/>
</dbReference>
<dbReference type="PANTHER" id="PTHR10695:SF46">
    <property type="entry name" value="BIFUNCTIONAL COENZYME A SYNTHASE-RELATED"/>
    <property type="match status" value="1"/>
</dbReference>
<dbReference type="NCBIfam" id="TIGR00152">
    <property type="entry name" value="dephospho-CoA kinase"/>
    <property type="match status" value="1"/>
</dbReference>
<reference evidence="7 8" key="1">
    <citation type="submission" date="2018-11" db="EMBL/GenBank/DDBJ databases">
        <title>Genomic Encyclopedia of Type Strains, Phase IV (KMG-IV): sequencing the most valuable type-strain genomes for metagenomic binning, comparative biology and taxonomic classification.</title>
        <authorList>
            <person name="Goeker M."/>
        </authorList>
    </citation>
    <scope>NUCLEOTIDE SEQUENCE [LARGE SCALE GENOMIC DNA]</scope>
    <source>
        <strain evidence="7 8">DSM 18090</strain>
    </source>
</reference>
<dbReference type="EMBL" id="RKRF01000007">
    <property type="protein sequence ID" value="RPF55391.1"/>
    <property type="molecule type" value="Genomic_DNA"/>
</dbReference>
<dbReference type="InterPro" id="IPR027417">
    <property type="entry name" value="P-loop_NTPase"/>
</dbReference>
<keyword evidence="4 5" id="KW-0173">Coenzyme A biosynthesis</keyword>
<gene>
    <name evidence="5" type="primary">coaE</name>
    <name evidence="7" type="ORF">EDC24_0262</name>
</gene>
<dbReference type="GO" id="GO:0005737">
    <property type="term" value="C:cytoplasm"/>
    <property type="evidence" value="ECO:0007669"/>
    <property type="project" value="UniProtKB-SubCell"/>
</dbReference>
<keyword evidence="5" id="KW-0963">Cytoplasm</keyword>
<dbReference type="Proteomes" id="UP000276443">
    <property type="component" value="Unassembled WGS sequence"/>
</dbReference>
<dbReference type="EC" id="2.7.1.24" evidence="5 6"/>
<dbReference type="UniPathway" id="UPA00241">
    <property type="reaction ID" value="UER00356"/>
</dbReference>
<keyword evidence="2 5" id="KW-0547">Nucleotide-binding</keyword>
<evidence type="ECO:0000256" key="3">
    <source>
        <dbReference type="ARBA" id="ARBA00022840"/>
    </source>
</evidence>
<keyword evidence="8" id="KW-1185">Reference proteome</keyword>
<comment type="pathway">
    <text evidence="5">Cofactor biosynthesis; coenzyme A biosynthesis; CoA from (R)-pantothenate: step 5/5.</text>
</comment>
<protein>
    <recommendedName>
        <fullName evidence="5 6">Dephospho-CoA kinase</fullName>
        <ecNumber evidence="5 6">2.7.1.24</ecNumber>
    </recommendedName>
    <alternativeName>
        <fullName evidence="5">Dephosphocoenzyme A kinase</fullName>
    </alternativeName>
</protein>